<dbReference type="AlphaFoldDB" id="A0AAW2G715"/>
<feature type="compositionally biased region" description="Basic and acidic residues" evidence="1">
    <location>
        <begin position="106"/>
        <end position="123"/>
    </location>
</feature>
<evidence type="ECO:0000256" key="1">
    <source>
        <dbReference type="SAM" id="MobiDB-lite"/>
    </source>
</evidence>
<proteinExistence type="predicted"/>
<feature type="compositionally biased region" description="Basic and acidic residues" evidence="1">
    <location>
        <begin position="68"/>
        <end position="92"/>
    </location>
</feature>
<feature type="region of interest" description="Disordered" evidence="1">
    <location>
        <begin position="55"/>
        <end position="123"/>
    </location>
</feature>
<gene>
    <name evidence="2" type="ORF">PUN28_005969</name>
</gene>
<comment type="caution">
    <text evidence="2">The sequence shown here is derived from an EMBL/GenBank/DDBJ whole genome shotgun (WGS) entry which is preliminary data.</text>
</comment>
<keyword evidence="3" id="KW-1185">Reference proteome</keyword>
<dbReference type="Proteomes" id="UP001430953">
    <property type="component" value="Unassembled WGS sequence"/>
</dbReference>
<evidence type="ECO:0000313" key="2">
    <source>
        <dbReference type="EMBL" id="KAL0123808.1"/>
    </source>
</evidence>
<protein>
    <submittedName>
        <fullName evidence="2">Uncharacterized protein</fullName>
    </submittedName>
</protein>
<reference evidence="2 3" key="1">
    <citation type="submission" date="2023-03" db="EMBL/GenBank/DDBJ databases">
        <title>High recombination rates correlate with genetic variation in Cardiocondyla obscurior ants.</title>
        <authorList>
            <person name="Errbii M."/>
        </authorList>
    </citation>
    <scope>NUCLEOTIDE SEQUENCE [LARGE SCALE GENOMIC DNA]</scope>
    <source>
        <strain evidence="2">Alpha-2009</strain>
        <tissue evidence="2">Whole body</tissue>
    </source>
</reference>
<name>A0AAW2G715_9HYME</name>
<accession>A0AAW2G715</accession>
<dbReference type="EMBL" id="JADYXP020000005">
    <property type="protein sequence ID" value="KAL0123808.1"/>
    <property type="molecule type" value="Genomic_DNA"/>
</dbReference>
<sequence length="123" mass="15255">MDTAFIVSIRHRRSYFRALILPRYHFNSARQARRARRRRRFSVYRLTYRCSFVDKRHSQTERKKKKQTGRDRASTENETMCHARDERNDRWSRQISGAHRRNRTRSTGEDRKKNEREKERVRE</sequence>
<organism evidence="2 3">
    <name type="scientific">Cardiocondyla obscurior</name>
    <dbReference type="NCBI Taxonomy" id="286306"/>
    <lineage>
        <taxon>Eukaryota</taxon>
        <taxon>Metazoa</taxon>
        <taxon>Ecdysozoa</taxon>
        <taxon>Arthropoda</taxon>
        <taxon>Hexapoda</taxon>
        <taxon>Insecta</taxon>
        <taxon>Pterygota</taxon>
        <taxon>Neoptera</taxon>
        <taxon>Endopterygota</taxon>
        <taxon>Hymenoptera</taxon>
        <taxon>Apocrita</taxon>
        <taxon>Aculeata</taxon>
        <taxon>Formicoidea</taxon>
        <taxon>Formicidae</taxon>
        <taxon>Myrmicinae</taxon>
        <taxon>Cardiocondyla</taxon>
    </lineage>
</organism>
<evidence type="ECO:0000313" key="3">
    <source>
        <dbReference type="Proteomes" id="UP001430953"/>
    </source>
</evidence>